<keyword evidence="2" id="KW-1185">Reference proteome</keyword>
<reference evidence="1 2" key="1">
    <citation type="submission" date="2020-04" db="EMBL/GenBank/DDBJ databases">
        <authorList>
            <person name="Alioto T."/>
            <person name="Alioto T."/>
            <person name="Gomez Garrido J."/>
        </authorList>
    </citation>
    <scope>NUCLEOTIDE SEQUENCE [LARGE SCALE GENOMIC DNA]</scope>
</reference>
<evidence type="ECO:0000313" key="2">
    <source>
        <dbReference type="Proteomes" id="UP000494165"/>
    </source>
</evidence>
<dbReference type="Gene3D" id="3.80.10.10">
    <property type="entry name" value="Ribonuclease Inhibitor"/>
    <property type="match status" value="1"/>
</dbReference>
<name>A0A8S1DXQ2_9INSE</name>
<dbReference type="OrthoDB" id="5213490at2759"/>
<dbReference type="InterPro" id="IPR032675">
    <property type="entry name" value="LRR_dom_sf"/>
</dbReference>
<evidence type="ECO:0000313" key="1">
    <source>
        <dbReference type="EMBL" id="CAB3387197.1"/>
    </source>
</evidence>
<proteinExistence type="predicted"/>
<organism evidence="1 2">
    <name type="scientific">Cloeon dipterum</name>
    <dbReference type="NCBI Taxonomy" id="197152"/>
    <lineage>
        <taxon>Eukaryota</taxon>
        <taxon>Metazoa</taxon>
        <taxon>Ecdysozoa</taxon>
        <taxon>Arthropoda</taxon>
        <taxon>Hexapoda</taxon>
        <taxon>Insecta</taxon>
        <taxon>Pterygota</taxon>
        <taxon>Palaeoptera</taxon>
        <taxon>Ephemeroptera</taxon>
        <taxon>Pisciforma</taxon>
        <taxon>Baetidae</taxon>
        <taxon>Cloeon</taxon>
    </lineage>
</organism>
<dbReference type="Proteomes" id="UP000494165">
    <property type="component" value="Unassembled WGS sequence"/>
</dbReference>
<accession>A0A8S1DXQ2</accession>
<dbReference type="EMBL" id="CADEPI010000549">
    <property type="protein sequence ID" value="CAB3387197.1"/>
    <property type="molecule type" value="Genomic_DNA"/>
</dbReference>
<dbReference type="AlphaFoldDB" id="A0A8S1DXQ2"/>
<protein>
    <submittedName>
        <fullName evidence="1">Uncharacterized protein</fullName>
    </submittedName>
</protein>
<gene>
    <name evidence="1" type="ORF">CLODIP_2_CD09400</name>
</gene>
<sequence length="478" mass="55698">MEQYIPKVEEDLQKKDTLLTKILSKFKNKEDVEQKYEDKFKLPNSLRNEILETLLDQRWWETNENTFQIHLKFLPNILNSQTKKVDLHSFMSLCPEPLRAAQILNVVPMIATCAPNIEVLSIGEDSLADFISQTMKLTRKIIFDISRMTKLHTLKIKDFVIKFRDLMKICKNLQNLDYVDANVAIGSWFLFTEPEWHHRDFEESFFRLKVFTFRLFSLKGNSYTEKNVEDLTHHCIQRLPSLEIVQTLAYVRRSYPGYSLPRTSPSANSSLTHLCVFLRNPSFEFDQLAWFANVTHLLINMYPLETNDPPITREEIDALLQFNAHLKSLTLFGCPTADILDRFLDRHGKNLHTLSICNVRDRDLTYTFKKIFDDCPELETLVLMGVVMTDQESLKSFAQLKNLQWIELAQTKTVNLSSVLQAPKLENFYMLDSSPNLEDIKHVSTLISNKQILSKLKKFRYIAYCGPLMNNPLLRAGE</sequence>
<dbReference type="SUPFAM" id="SSF52047">
    <property type="entry name" value="RNI-like"/>
    <property type="match status" value="1"/>
</dbReference>
<comment type="caution">
    <text evidence="1">The sequence shown here is derived from an EMBL/GenBank/DDBJ whole genome shotgun (WGS) entry which is preliminary data.</text>
</comment>